<dbReference type="PANTHER" id="PTHR40660">
    <property type="entry name" value="5'-PHOSPHATE OXIDASE PUTATIVE DOMAIN-CONTAINING PROTEIN-RELATED"/>
    <property type="match status" value="1"/>
</dbReference>
<dbReference type="InterPro" id="IPR012349">
    <property type="entry name" value="Split_barrel_FMN-bd"/>
</dbReference>
<reference evidence="2 3" key="1">
    <citation type="journal article" date="2017" name="Int. J. Syst. Evol. Microbiol.">
        <title>Gemmobacter straminiformis sp. nov., isolated from an artificial fountain.</title>
        <authorList>
            <person name="Kang J.Y."/>
            <person name="Kim M.J."/>
            <person name="Chun J."/>
            <person name="Son K.P."/>
            <person name="Jahng K.Y."/>
        </authorList>
    </citation>
    <scope>NUCLEOTIDE SEQUENCE [LARGE SCALE GENOMIC DNA]</scope>
    <source>
        <strain evidence="2 3">CAM-8</strain>
    </source>
</reference>
<dbReference type="Gene3D" id="2.30.110.10">
    <property type="entry name" value="Electron Transport, Fmn-binding Protein, Chain A"/>
    <property type="match status" value="1"/>
</dbReference>
<dbReference type="RefSeq" id="WP_185798300.1">
    <property type="nucleotide sequence ID" value="NZ_JACLQD010000004.1"/>
</dbReference>
<sequence>MSGDPKPPDHGAGAVLTLDALRDCFEGAVPAVLATVDPAGVPNVSYISQIHYVDPDRVALSYQFFNKTRRNILSTRTASVEVVDPLTTAFYQLDLDFETTQSEGPLFESMKARLAGIASHAGMAGVFRLMGADIFRVRAIRQVLPPKVPRPVPPVAALPALRRVLGEMARAVTLGDLYDRTLDAIARHLGITNLMIFVPDETRLALDAVATWGYTASGIGSEVRLGDGVIGVAAREKVAIRIDHMSSDYLYGTAVRNGLLADAGRDRADEPGVAFPGLARPESQIALPVLWQNRLVGVLFAESPAPLRFMHEEEDTLACVAAALAAHAAVLEAEEDAEASFDQRPATRFDTTLTLRHFAADDSIFAGGDYVVKGVAGAIFWKLVRAYVTAGTSEFSNRELRLAPELRLPSHAENLEARLVLLERRLQEKALPIQMEKIGRGRFRLVVRANLALQEG</sequence>
<gene>
    <name evidence="2" type="ORF">H7F16_14285</name>
</gene>
<protein>
    <submittedName>
        <fullName evidence="2">GAF domain-containing protein</fullName>
    </submittedName>
</protein>
<dbReference type="Pfam" id="PF01590">
    <property type="entry name" value="GAF"/>
    <property type="match status" value="1"/>
</dbReference>
<dbReference type="PANTHER" id="PTHR40660:SF1">
    <property type="entry name" value="5'-PHOSPHATE OXIDASE PUTATIVE DOMAIN-CONTAINING PROTEIN-RELATED"/>
    <property type="match status" value="1"/>
</dbReference>
<evidence type="ECO:0000313" key="2">
    <source>
        <dbReference type="EMBL" id="MBC2836685.1"/>
    </source>
</evidence>
<dbReference type="EMBL" id="JACLQD010000004">
    <property type="protein sequence ID" value="MBC2836685.1"/>
    <property type="molecule type" value="Genomic_DNA"/>
</dbReference>
<dbReference type="SUPFAM" id="SSF55781">
    <property type="entry name" value="GAF domain-like"/>
    <property type="match status" value="1"/>
</dbReference>
<name>A0A842IAJ8_9RHOB</name>
<dbReference type="SMART" id="SM00065">
    <property type="entry name" value="GAF"/>
    <property type="match status" value="1"/>
</dbReference>
<dbReference type="Gene3D" id="3.30.450.40">
    <property type="match status" value="1"/>
</dbReference>
<evidence type="ECO:0000313" key="3">
    <source>
        <dbReference type="Proteomes" id="UP000555411"/>
    </source>
</evidence>
<keyword evidence="3" id="KW-1185">Reference proteome</keyword>
<dbReference type="InterPro" id="IPR003018">
    <property type="entry name" value="GAF"/>
</dbReference>
<dbReference type="InterPro" id="IPR029016">
    <property type="entry name" value="GAF-like_dom_sf"/>
</dbReference>
<proteinExistence type="predicted"/>
<dbReference type="Pfam" id="PF01243">
    <property type="entry name" value="PNPOx_N"/>
    <property type="match status" value="1"/>
</dbReference>
<dbReference type="InterPro" id="IPR011576">
    <property type="entry name" value="Pyridox_Oxase_N"/>
</dbReference>
<dbReference type="SUPFAM" id="SSF50475">
    <property type="entry name" value="FMN-binding split barrel"/>
    <property type="match status" value="1"/>
</dbReference>
<dbReference type="Proteomes" id="UP000555411">
    <property type="component" value="Unassembled WGS sequence"/>
</dbReference>
<feature type="domain" description="GAF" evidence="1">
    <location>
        <begin position="173"/>
        <end position="338"/>
    </location>
</feature>
<comment type="caution">
    <text evidence="2">The sequence shown here is derived from an EMBL/GenBank/DDBJ whole genome shotgun (WGS) entry which is preliminary data.</text>
</comment>
<evidence type="ECO:0000259" key="1">
    <source>
        <dbReference type="SMART" id="SM00065"/>
    </source>
</evidence>
<accession>A0A842IAJ8</accession>
<organism evidence="2 3">
    <name type="scientific">Paragemmobacter straminiformis</name>
    <dbReference type="NCBI Taxonomy" id="2045119"/>
    <lineage>
        <taxon>Bacteria</taxon>
        <taxon>Pseudomonadati</taxon>
        <taxon>Pseudomonadota</taxon>
        <taxon>Alphaproteobacteria</taxon>
        <taxon>Rhodobacterales</taxon>
        <taxon>Paracoccaceae</taxon>
        <taxon>Paragemmobacter</taxon>
    </lineage>
</organism>
<dbReference type="AlphaFoldDB" id="A0A842IAJ8"/>